<reference evidence="3" key="4">
    <citation type="submission" date="2009-11" db="EMBL/GenBank/DDBJ databases">
        <authorList>
            <person name="Thapa S.P."/>
            <person name="Park D.H."/>
            <person name="Cho S.Y."/>
            <person name="Hur J.H."/>
            <person name="Lim C.K."/>
        </authorList>
    </citation>
    <scope>NUCLEOTIDE SEQUENCE</scope>
    <source>
        <strain evidence="3">WT3</strain>
    </source>
</reference>
<sequence length="549" mass="60582">MQCDAGRRSASACRVPSCWRCCLCSPRSTWPGPARRREAEMTANSYLEYFLVLFGWVMNNAMWSILGSTGLFALPLVFKVLGVWLKVREEGADEGNKGLLALPRIEHAIYVSFLVMLFCCIPLLPVDISTIKFDSSRAKQCGVSVPTPQNSGYKGLINDFDGRTAEVPVWWYLLHSMSKGTTQAMIASIPCGTQLRQMRFDVQNTRLRDPVLLQEVQEFADQCYSRAYFRLKNSNSQLSDATINAVGWIGSSYFLNTAGYYDDYTAMKPRSQWPYDSSRDSGYPDTGQGGYPTCKTWWSDSTSGLSKRVLANFSDGTRREMQRQFPGAQWEELTMRWLVSPRNAGLSGAGTTYAVGGNDTTSGLAGNITRLTSTIGLDLKQAEALPGFDALKQALPMIQALLQMMIITVIPVLMMFSAYEPKTIVTISFALFALQFITFWWELAGWLDDRLITILYDNMAEQGISNSSVPFAGFFSSTADGWIMNLVLGMMYVVFPAFWMGMLSWAGVKIGGVMDSAMVSASKMPQQAGIEGGKAAKSAAKSAITKGTG</sequence>
<feature type="transmembrane region" description="Helical" evidence="1">
    <location>
        <begin position="397"/>
        <end position="416"/>
    </location>
</feature>
<accession>D0UIZ2</accession>
<proteinExistence type="predicted"/>
<reference evidence="3" key="1">
    <citation type="journal article" date="2005" name="J. Gen. Plant Pathol.">
        <title>Identification of dspEF, hrpW, and hrpN loci and characterization of the hrpNEp gene in Erwinia pyrifoliae.</title>
        <authorList>
            <person name="Shrestha R."/>
            <person name="Tsuchiya K."/>
            <person name="Baek S.J."/>
            <person name="Bae H.N."/>
            <person name="Hwang I."/>
            <person name="Hur J.H."/>
            <person name="Lim C.K."/>
        </authorList>
    </citation>
    <scope>NUCLEOTIDE SEQUENCE</scope>
    <source>
        <strain evidence="3">WT3</strain>
    </source>
</reference>
<feature type="domain" description="TraG N-terminal Proteobacteria" evidence="2">
    <location>
        <begin position="48"/>
        <end position="522"/>
    </location>
</feature>
<keyword evidence="1" id="KW-1133">Transmembrane helix</keyword>
<feature type="transmembrane region" description="Helical" evidence="1">
    <location>
        <begin position="482"/>
        <end position="508"/>
    </location>
</feature>
<dbReference type="InterPro" id="IPR012931">
    <property type="entry name" value="TraG_N_Proteobacteria"/>
</dbReference>
<evidence type="ECO:0000313" key="3">
    <source>
        <dbReference type="EMBL" id="ACY01301.1"/>
    </source>
</evidence>
<reference evidence="3" key="2">
    <citation type="submission" date="2005-09" db="EMBL/GenBank/DDBJ databases">
        <title>Insights into the pathogenicity island of Erwinia pyrifoliae WT3 and Japanese Erwinia Ejp617, and its relatedness with PAI of Erwinia amylovora.</title>
        <authorList>
            <person name="Thapa S.P."/>
            <person name="Cho S."/>
            <person name="Hur J.H."/>
            <person name="Lim C.K."/>
        </authorList>
    </citation>
    <scope>NUCLEOTIDE SEQUENCE</scope>
    <source>
        <strain evidence="3">WT3</strain>
    </source>
</reference>
<name>D0UIZ2_ERWPY</name>
<reference evidence="3" key="3">
    <citation type="journal article" date="2008" name="Mol. Cells">
        <title>Genetic organization of the hrp genes cluster in Erwinia pyrifoliae and characterization of HR active domains in HrpNEp protein by mutational analysis.</title>
        <authorList>
            <person name="Shrestha R."/>
            <person name="Park D.H."/>
            <person name="Cho J.M."/>
            <person name="Cho S."/>
            <person name="Wilson C."/>
            <person name="Hwang I."/>
            <person name="Hur J.H."/>
            <person name="Lim C.K."/>
        </authorList>
    </citation>
    <scope>NUCLEOTIDE SEQUENCE</scope>
    <source>
        <strain evidence="3">WT3</strain>
    </source>
</reference>
<evidence type="ECO:0000256" key="1">
    <source>
        <dbReference type="SAM" id="Phobius"/>
    </source>
</evidence>
<evidence type="ECO:0000259" key="2">
    <source>
        <dbReference type="Pfam" id="PF07916"/>
    </source>
</evidence>
<keyword evidence="1" id="KW-0812">Transmembrane</keyword>
<dbReference type="EMBL" id="DQ180962">
    <property type="protein sequence ID" value="ACY01301.1"/>
    <property type="molecule type" value="Genomic_DNA"/>
</dbReference>
<dbReference type="AlphaFoldDB" id="D0UIZ2"/>
<dbReference type="Pfam" id="PF07916">
    <property type="entry name" value="TraG_N"/>
    <property type="match status" value="1"/>
</dbReference>
<feature type="transmembrane region" description="Helical" evidence="1">
    <location>
        <begin position="46"/>
        <end position="65"/>
    </location>
</feature>
<organism evidence="3">
    <name type="scientific">Erwinia pyrifoliae</name>
    <dbReference type="NCBI Taxonomy" id="79967"/>
    <lineage>
        <taxon>Bacteria</taxon>
        <taxon>Pseudomonadati</taxon>
        <taxon>Pseudomonadota</taxon>
        <taxon>Gammaproteobacteria</taxon>
        <taxon>Enterobacterales</taxon>
        <taxon>Erwiniaceae</taxon>
        <taxon>Erwinia</taxon>
    </lineage>
</organism>
<feature type="transmembrane region" description="Helical" evidence="1">
    <location>
        <begin position="423"/>
        <end position="441"/>
    </location>
</feature>
<keyword evidence="1" id="KW-0472">Membrane</keyword>
<protein>
    <recommendedName>
        <fullName evidence="2">TraG N-terminal Proteobacteria domain-containing protein</fullName>
    </recommendedName>
</protein>